<evidence type="ECO:0000256" key="1">
    <source>
        <dbReference type="ARBA" id="ARBA00022741"/>
    </source>
</evidence>
<evidence type="ECO:0000256" key="5">
    <source>
        <dbReference type="ARBA" id="ARBA00034923"/>
    </source>
</evidence>
<dbReference type="RefSeq" id="WP_211951149.1">
    <property type="nucleotide sequence ID" value="NZ_CAJPUY010000045.1"/>
</dbReference>
<dbReference type="Gene3D" id="3.40.50.300">
    <property type="entry name" value="P-loop containing nucleotide triphosphate hydrolases"/>
    <property type="match status" value="2"/>
</dbReference>
<keyword evidence="3" id="KW-0347">Helicase</keyword>
<dbReference type="PANTHER" id="PTHR11070:SF2">
    <property type="entry name" value="ATP-DEPENDENT DNA HELICASE SRS2"/>
    <property type="match status" value="1"/>
</dbReference>
<dbReference type="EMBL" id="CAJPUY010000045">
    <property type="protein sequence ID" value="CAG2158321.1"/>
    <property type="molecule type" value="Genomic_DNA"/>
</dbReference>
<name>A0A916J3W1_9BURK</name>
<feature type="domain" description="UvrD-like helicase C-terminal" evidence="7">
    <location>
        <begin position="412"/>
        <end position="451"/>
    </location>
</feature>
<dbReference type="AlphaFoldDB" id="A0A916J3W1"/>
<keyword evidence="2" id="KW-0378">Hydrolase</keyword>
<dbReference type="Pfam" id="PF13538">
    <property type="entry name" value="UvrD_C_2"/>
    <property type="match status" value="1"/>
</dbReference>
<dbReference type="GO" id="GO:0016787">
    <property type="term" value="F:hydrolase activity"/>
    <property type="evidence" value="ECO:0007669"/>
    <property type="project" value="UniProtKB-KW"/>
</dbReference>
<feature type="domain" description="UvrD-like helicase ATP-binding" evidence="6">
    <location>
        <begin position="110"/>
        <end position="167"/>
    </location>
</feature>
<evidence type="ECO:0000259" key="6">
    <source>
        <dbReference type="Pfam" id="PF00580"/>
    </source>
</evidence>
<accession>A0A916J3W1</accession>
<proteinExistence type="predicted"/>
<protein>
    <recommendedName>
        <fullName evidence="5">DNA 3'-5' helicase II</fullName>
    </recommendedName>
</protein>
<dbReference type="SUPFAM" id="SSF52540">
    <property type="entry name" value="P-loop containing nucleoside triphosphate hydrolases"/>
    <property type="match status" value="1"/>
</dbReference>
<evidence type="ECO:0000256" key="2">
    <source>
        <dbReference type="ARBA" id="ARBA00022801"/>
    </source>
</evidence>
<evidence type="ECO:0000256" key="3">
    <source>
        <dbReference type="ARBA" id="ARBA00022806"/>
    </source>
</evidence>
<dbReference type="GO" id="GO:0003677">
    <property type="term" value="F:DNA binding"/>
    <property type="evidence" value="ECO:0007669"/>
    <property type="project" value="InterPro"/>
</dbReference>
<organism evidence="8 9">
    <name type="scientific">Cupriavidus yeoncheonensis</name>
    <dbReference type="NCBI Taxonomy" id="1462994"/>
    <lineage>
        <taxon>Bacteria</taxon>
        <taxon>Pseudomonadati</taxon>
        <taxon>Pseudomonadota</taxon>
        <taxon>Betaproteobacteria</taxon>
        <taxon>Burkholderiales</taxon>
        <taxon>Burkholderiaceae</taxon>
        <taxon>Cupriavidus</taxon>
    </lineage>
</organism>
<dbReference type="InterPro" id="IPR014016">
    <property type="entry name" value="UvrD-like_ATP-bd"/>
</dbReference>
<dbReference type="GO" id="GO:0005524">
    <property type="term" value="F:ATP binding"/>
    <property type="evidence" value="ECO:0007669"/>
    <property type="project" value="UniProtKB-KW"/>
</dbReference>
<dbReference type="InterPro" id="IPR027785">
    <property type="entry name" value="UvrD-like_helicase_C"/>
</dbReference>
<dbReference type="InterPro" id="IPR000212">
    <property type="entry name" value="DNA_helicase_UvrD/REP"/>
</dbReference>
<keyword evidence="9" id="KW-1185">Reference proteome</keyword>
<sequence length="465" mass="51194">MPDATDLFTLGNAAVVAPAGHGKTEIIANVAALGSRALILTHTHAGVHAIRTRLKRLGIPHTRIAIDTIAGWCMRYAHAFPGVAQPPEGMPQTGMQWDQLYRGATLALGVKAVREVIEASYDRILIDEYQDCHGLQHQLAMTLSGIVPTLIFGDPMQGIFEFAGATLNWDSGIHLDFPFAGTLETPHRWAGKNPELGQWIAETRERLMRGEAIDLADPRITYRMSDDAFDMGILFDGLADKDGSFAAIHCNKTICYRLAKAANGGYQAIEEIAANRLREFALAWDRTIDGNGRLRAFTGLINDCFHKRPIVEGEAADPEDAAIQHALRDLVPALAKASGAEAVAQMFALSRKRPRWKLYRNELWRDAERAALEVAAGRAETMAVATHTIRQRVSNSGRKLPKRTVSTPLLLKGLEFDHVVIPDATHFANERQAQAKLFYVAISRATRSLTISSSERFLQLPVPNV</sequence>
<evidence type="ECO:0000313" key="8">
    <source>
        <dbReference type="EMBL" id="CAG2158321.1"/>
    </source>
</evidence>
<evidence type="ECO:0000313" key="9">
    <source>
        <dbReference type="Proteomes" id="UP000672934"/>
    </source>
</evidence>
<keyword evidence="1" id="KW-0547">Nucleotide-binding</keyword>
<dbReference type="InterPro" id="IPR027417">
    <property type="entry name" value="P-loop_NTPase"/>
</dbReference>
<gene>
    <name evidence="8" type="ORF">LMG31506_06328</name>
</gene>
<dbReference type="Proteomes" id="UP000672934">
    <property type="component" value="Unassembled WGS sequence"/>
</dbReference>
<evidence type="ECO:0000259" key="7">
    <source>
        <dbReference type="Pfam" id="PF13538"/>
    </source>
</evidence>
<comment type="caution">
    <text evidence="8">The sequence shown here is derived from an EMBL/GenBank/DDBJ whole genome shotgun (WGS) entry which is preliminary data.</text>
</comment>
<dbReference type="GO" id="GO:0043138">
    <property type="term" value="F:3'-5' DNA helicase activity"/>
    <property type="evidence" value="ECO:0007669"/>
    <property type="project" value="TreeGrafter"/>
</dbReference>
<keyword evidence="4" id="KW-0067">ATP-binding</keyword>
<dbReference type="Pfam" id="PF00580">
    <property type="entry name" value="UvrD-helicase"/>
    <property type="match status" value="1"/>
</dbReference>
<dbReference type="GO" id="GO:0000725">
    <property type="term" value="P:recombinational repair"/>
    <property type="evidence" value="ECO:0007669"/>
    <property type="project" value="TreeGrafter"/>
</dbReference>
<reference evidence="8" key="1">
    <citation type="submission" date="2021-03" db="EMBL/GenBank/DDBJ databases">
        <authorList>
            <person name="Peeters C."/>
        </authorList>
    </citation>
    <scope>NUCLEOTIDE SEQUENCE</scope>
    <source>
        <strain evidence="8">LMG 31506</strain>
    </source>
</reference>
<dbReference type="PANTHER" id="PTHR11070">
    <property type="entry name" value="UVRD / RECB / PCRA DNA HELICASE FAMILY MEMBER"/>
    <property type="match status" value="1"/>
</dbReference>
<evidence type="ECO:0000256" key="4">
    <source>
        <dbReference type="ARBA" id="ARBA00022840"/>
    </source>
</evidence>